<evidence type="ECO:0000259" key="2">
    <source>
        <dbReference type="PROSITE" id="PS50853"/>
    </source>
</evidence>
<dbReference type="SUPFAM" id="SSF49265">
    <property type="entry name" value="Fibronectin type III"/>
    <property type="match status" value="1"/>
</dbReference>
<name>A0ABP6UIQ6_9FLAO</name>
<evidence type="ECO:0000256" key="1">
    <source>
        <dbReference type="SAM" id="MobiDB-lite"/>
    </source>
</evidence>
<protein>
    <recommendedName>
        <fullName evidence="2">Fibronectin type-III domain-containing protein</fullName>
    </recommendedName>
</protein>
<dbReference type="InterPro" id="IPR013783">
    <property type="entry name" value="Ig-like_fold"/>
</dbReference>
<feature type="region of interest" description="Disordered" evidence="1">
    <location>
        <begin position="521"/>
        <end position="574"/>
    </location>
</feature>
<dbReference type="RefSeq" id="WP_344927311.1">
    <property type="nucleotide sequence ID" value="NZ_BAABCW010000007.1"/>
</dbReference>
<reference evidence="4" key="1">
    <citation type="journal article" date="2019" name="Int. J. Syst. Evol. Microbiol.">
        <title>The Global Catalogue of Microorganisms (GCM) 10K type strain sequencing project: providing services to taxonomists for standard genome sequencing and annotation.</title>
        <authorList>
            <consortium name="The Broad Institute Genomics Platform"/>
            <consortium name="The Broad Institute Genome Sequencing Center for Infectious Disease"/>
            <person name="Wu L."/>
            <person name="Ma J."/>
        </authorList>
    </citation>
    <scope>NUCLEOTIDE SEQUENCE [LARGE SCALE GENOMIC DNA]</scope>
    <source>
        <strain evidence="4">JCM 17106</strain>
    </source>
</reference>
<comment type="caution">
    <text evidence="3">The sequence shown here is derived from an EMBL/GenBank/DDBJ whole genome shotgun (WGS) entry which is preliminary data.</text>
</comment>
<dbReference type="EMBL" id="BAABCW010000007">
    <property type="protein sequence ID" value="GAA3509189.1"/>
    <property type="molecule type" value="Genomic_DNA"/>
</dbReference>
<dbReference type="PROSITE" id="PS50853">
    <property type="entry name" value="FN3"/>
    <property type="match status" value="1"/>
</dbReference>
<accession>A0ABP6UIQ6</accession>
<feature type="compositionally biased region" description="Basic and acidic residues" evidence="1">
    <location>
        <begin position="523"/>
        <end position="533"/>
    </location>
</feature>
<evidence type="ECO:0000313" key="4">
    <source>
        <dbReference type="Proteomes" id="UP001500459"/>
    </source>
</evidence>
<sequence>MNKQLHFLFLLLLFPWISLISQTFPVTVVPQTVPPAPIYLSSYADASSINSPLRVQLILNDLFIGTREVKLKAYFEGNGITFETNDIITGAPSLFLEGGVPLLLTNVELAPYFAFGNVSGISPSAYGQVIPEGSYQFCFEVYDALTGVRISQKSCASTYIFQNEPPLLVTPYNQIDIEEQNPINLLFQWTPRHINVSNVQYELSMVEIWDQTINPQAAFLASPPIFQTTTTNTSYLYSPADPLLLSNKRYAWRVQAKALNGAEEIGLFKNNGFSEIYWFNYTAPCDMPTNVYHEVKGAQQTNIFWDDFTTDIPEFIVRYREKGNGNEWFFSRTTSNWLTLWDLRAGATYEYQVKKTCLISDSDFSTVQTFTTLEEDDASGLVDCGISPDMNIELMVPLEQLLPGGVFKAGDFPVKVMEASGSSGRFTGKGYVSFPYFNSIKIAVTFTNIFINSENQLAEGTVLTVYDATWGNILNVDDVIDVAEDIVDVFTGDDVVPINLDYEIDANDISVTDGQIVITKPDGSTDTHDHDEGDTYTITDASGDEYTIDKDGNVTQTGQGDPSPALTNTNTDGFRSGDHAGTIQDPYVDLITNDKVKVTFKTGEDTRFALDLVNNDYENATYPRIPTTDGTTYYPPHKAAVQGERDIFYADIEITDAKINIDSLIIKTVDNTAIPHERIEGTNTYKITVTGVNPYQNKECVVTYLDTDNKYKIAASFFIHHIVNQKEIPVQVVTVNGGNNISNLETGLTNIFGKAGGKFKVKPEVIDITITQDSWDTGDKNGIIDYDGSGLLSDYPTELKNIYQEFKKQYPYYDSQQYFIFVLSDDFTVSKPLSGFMPKTRQWGFVFEKHLSAGLENKGSALHVAAHELGHGVFTLGHPFGENIDNAGEASTWLMDYGSGTELGYPNWATMSDPDLDLFLFQDDAGGELSGRIFLTSDWKPFTFENESTLVSPSDLINIPNGAIRGIKYKGETFKSNGNSFTTDAGVDLEGIKYLNLSADEYVYLFKYIKPCDNELYKTKWRNARGLKGTTIDYTSDIFEAKVAVRCKEPETNNICSNFTLLDDTREDHKSRFDYYQTEIDKALEKALSGIENTKTIEVRAKGNYNHIQFANITNPDILDQSKNFDILEDKLHLLTHYTKDTYMVVTLLTIDNNTTISNTKLTEMADISLKNKQSLVAGKKVVHVVISFSDYESIFGVGLFNNDACYNISYSQNSSNIIQPSKIETGVTPFTDILSFYSTIEKPLNLFATVVKGDGSFDSLEKRSRNNVRGFPLINSLETLKSPYLKILKEIKDEKPKALKKDAKFSEKLEYELEFAEWKKRYDENVLLAGKKDHEAIFNNTKDYFELVEGAIELREVYITNESFKSGLQMRYGAFHFDKSETFEFVVKIEYTFGTYDILNTKTHFYDGDINRNDVIYGMIDAGSLIFAPIGGDIIFDFTGLLFASYNQDGARATEYAAGVVLFSYAQYGAAAYKQFKLIKAGLEGSSEVKYSLKEINAALDEGEELVVQVIGRNIDDAKYMLKADGFVINTIEGVGDIVTSNHMIVLGGDIATATSRLSKIETKTTDGVIDIVIHGADNKLIVDGVEITDYIKIKKYLQEQHPNNKTVRLLSCTSLEGAQSFASALGNDFIVHATDGYIRVHNDGFITNVPREIGGDTKWYQLTEGKKEVLPDNLKPRAPDGIKDADYLDDFLELSTRTVDDINWAKLNELSPDLVRRIENKFTNVDEKAKFVADILHKTRVTKPVVINAGDLLIKRLDDITDAHIDAWKVLQDFDPLAKSFSNLDGFSNILPSFNKLTKAQQDDFLKTISTNKIYSDTKPFGSVKKDDLLVYNLKNLEEEHIDIWLELRKYGDEVNTQFNYKMIDEISLGKNTVENAVIHYGKRGENLAALLQKFGYENCYASVRQAGNVSTNNKKLLATLSETEFDRVRDLYKFNVDGVEYVVEGKDWTKFFNDLVTKGNFNGFQSHHILVIELFKSPGFRKWYEAKGLSNLDINGEKTLDNLIMLEGFVAGKGVHANHIQYNDALITVLNERWNIHLLRGEDVAIDLLDNDIKNIQKGIKKLLEEKSVKGTFENGVWLRTKVDDLISSDGSELFQMLD</sequence>
<proteinExistence type="predicted"/>
<dbReference type="CDD" id="cd00063">
    <property type="entry name" value="FN3"/>
    <property type="match status" value="1"/>
</dbReference>
<feature type="domain" description="Fibronectin type-III" evidence="2">
    <location>
        <begin position="287"/>
        <end position="375"/>
    </location>
</feature>
<dbReference type="InterPro" id="IPR036116">
    <property type="entry name" value="FN3_sf"/>
</dbReference>
<dbReference type="Gene3D" id="2.60.40.10">
    <property type="entry name" value="Immunoglobulins"/>
    <property type="match status" value="1"/>
</dbReference>
<organism evidence="3 4">
    <name type="scientific">Aquimarina addita</name>
    <dbReference type="NCBI Taxonomy" id="870485"/>
    <lineage>
        <taxon>Bacteria</taxon>
        <taxon>Pseudomonadati</taxon>
        <taxon>Bacteroidota</taxon>
        <taxon>Flavobacteriia</taxon>
        <taxon>Flavobacteriales</taxon>
        <taxon>Flavobacteriaceae</taxon>
        <taxon>Aquimarina</taxon>
    </lineage>
</organism>
<dbReference type="Proteomes" id="UP001500459">
    <property type="component" value="Unassembled WGS sequence"/>
</dbReference>
<dbReference type="InterPro" id="IPR003961">
    <property type="entry name" value="FN3_dom"/>
</dbReference>
<gene>
    <name evidence="3" type="ORF">GCM10022393_21780</name>
</gene>
<keyword evidence="4" id="KW-1185">Reference proteome</keyword>
<evidence type="ECO:0000313" key="3">
    <source>
        <dbReference type="EMBL" id="GAA3509189.1"/>
    </source>
</evidence>
<feature type="compositionally biased region" description="Polar residues" evidence="1">
    <location>
        <begin position="553"/>
        <end position="573"/>
    </location>
</feature>